<reference evidence="2 3" key="1">
    <citation type="journal article" date="2012" name="BMC Genomics">
        <title>Complete genome sequence of Saccharothrix espanaensis DSM 44229T and comparison to the other completely sequenced Pseudonocardiaceae.</title>
        <authorList>
            <person name="Strobel T."/>
            <person name="Al-Dilaimi A."/>
            <person name="Blom J."/>
            <person name="Gessner A."/>
            <person name="Kalinowski J."/>
            <person name="Luzhetska M."/>
            <person name="Puhler A."/>
            <person name="Szczepanowski R."/>
            <person name="Bechthold A."/>
            <person name="Ruckert C."/>
        </authorList>
    </citation>
    <scope>NUCLEOTIDE SEQUENCE [LARGE SCALE GENOMIC DNA]</scope>
    <source>
        <strain evidence="3">ATCC 51144 / DSM 44229 / JCM 9112 / NBRC 15066 / NRRL 15764</strain>
    </source>
</reference>
<dbReference type="HOGENOM" id="CLU_131550_3_0_11"/>
<dbReference type="PATRIC" id="fig|1179773.3.peg.1256"/>
<feature type="domain" description="DUF397" evidence="1">
    <location>
        <begin position="3"/>
        <end position="51"/>
    </location>
</feature>
<evidence type="ECO:0000313" key="2">
    <source>
        <dbReference type="EMBL" id="CCH28577.1"/>
    </source>
</evidence>
<dbReference type="EMBL" id="HE804045">
    <property type="protein sequence ID" value="CCH28577.1"/>
    <property type="molecule type" value="Genomic_DNA"/>
</dbReference>
<dbReference type="Pfam" id="PF04149">
    <property type="entry name" value="DUF397"/>
    <property type="match status" value="1"/>
</dbReference>
<proteinExistence type="predicted"/>
<name>K0JSU7_SACES</name>
<dbReference type="AlphaFoldDB" id="K0JSU7"/>
<evidence type="ECO:0000259" key="1">
    <source>
        <dbReference type="Pfam" id="PF04149"/>
    </source>
</evidence>
<organism evidence="2 3">
    <name type="scientific">Saccharothrix espanaensis (strain ATCC 51144 / DSM 44229 / JCM 9112 / NBRC 15066 / NRRL 15764)</name>
    <dbReference type="NCBI Taxonomy" id="1179773"/>
    <lineage>
        <taxon>Bacteria</taxon>
        <taxon>Bacillati</taxon>
        <taxon>Actinomycetota</taxon>
        <taxon>Actinomycetes</taxon>
        <taxon>Pseudonocardiales</taxon>
        <taxon>Pseudonocardiaceae</taxon>
        <taxon>Saccharothrix</taxon>
    </lineage>
</organism>
<dbReference type="InterPro" id="IPR007278">
    <property type="entry name" value="DUF397"/>
</dbReference>
<keyword evidence="3" id="KW-1185">Reference proteome</keyword>
<sequence>MSDWRKSSYSGSGGTGGGNCVEITLRGNGFLVRDSKNPDGGTVPVTRAWLDSLKAR</sequence>
<dbReference type="Proteomes" id="UP000006281">
    <property type="component" value="Chromosome"/>
</dbReference>
<dbReference type="OrthoDB" id="4225390at2"/>
<protein>
    <recommendedName>
        <fullName evidence="1">DUF397 domain-containing protein</fullName>
    </recommendedName>
</protein>
<evidence type="ECO:0000313" key="3">
    <source>
        <dbReference type="Proteomes" id="UP000006281"/>
    </source>
</evidence>
<accession>K0JSU7</accession>
<dbReference type="RefSeq" id="WP_015098690.1">
    <property type="nucleotide sequence ID" value="NC_019673.1"/>
</dbReference>
<dbReference type="STRING" id="1179773.BN6_12510"/>
<dbReference type="BioCyc" id="SESP1179773:BN6_RS43310-MONOMER"/>
<gene>
    <name evidence="2" type="ordered locus">BN6_12510</name>
</gene>
<dbReference type="KEGG" id="sesp:BN6_12510"/>